<keyword evidence="3" id="KW-1185">Reference proteome</keyword>
<evidence type="ECO:0000313" key="2">
    <source>
        <dbReference type="EMBL" id="QAY85025.1"/>
    </source>
</evidence>
<name>A0A4P6G0V3_9PSED</name>
<feature type="signal peptide" evidence="1">
    <location>
        <begin position="1"/>
        <end position="37"/>
    </location>
</feature>
<protein>
    <submittedName>
        <fullName evidence="2">Uncharacterized protein</fullName>
    </submittedName>
</protein>
<reference evidence="2 3" key="1">
    <citation type="submission" date="2017-11" db="EMBL/GenBank/DDBJ databases">
        <title>Genome sequence of Pseudomonas arsenicoxydans ACM1.</title>
        <authorList>
            <person name="Nascimento F.X."/>
        </authorList>
    </citation>
    <scope>NUCLEOTIDE SEQUENCE [LARGE SCALE GENOMIC DNA]</scope>
    <source>
        <strain evidence="2 3">ACM1</strain>
    </source>
</reference>
<keyword evidence="1" id="KW-0732">Signal</keyword>
<organism evidence="2 3">
    <name type="scientific">Pseudomonas arsenicoxydans</name>
    <dbReference type="NCBI Taxonomy" id="702115"/>
    <lineage>
        <taxon>Bacteria</taxon>
        <taxon>Pseudomonadati</taxon>
        <taxon>Pseudomonadota</taxon>
        <taxon>Gammaproteobacteria</taxon>
        <taxon>Pseudomonadales</taxon>
        <taxon>Pseudomonadaceae</taxon>
        <taxon>Pseudomonas</taxon>
    </lineage>
</organism>
<evidence type="ECO:0000256" key="1">
    <source>
        <dbReference type="SAM" id="SignalP"/>
    </source>
</evidence>
<feature type="chain" id="PRO_5020845783" evidence="1">
    <location>
        <begin position="38"/>
        <end position="59"/>
    </location>
</feature>
<dbReference type="Proteomes" id="UP000291121">
    <property type="component" value="Chromosome"/>
</dbReference>
<sequence length="59" mass="6430">MTACASNNKNKRKQLMIRTQINILLGGDLLVASQAMAGDNSTNLNTRENATSLLVKVHF</sequence>
<accession>A0A4P6G0V3</accession>
<proteinExistence type="predicted"/>
<dbReference type="AlphaFoldDB" id="A0A4P6G0V3"/>
<gene>
    <name evidence="2" type="ORF">CUN61_13930</name>
</gene>
<dbReference type="EMBL" id="CP024767">
    <property type="protein sequence ID" value="QAY85025.1"/>
    <property type="molecule type" value="Genomic_DNA"/>
</dbReference>
<evidence type="ECO:0000313" key="3">
    <source>
        <dbReference type="Proteomes" id="UP000291121"/>
    </source>
</evidence>